<accession>A0A9P3GQB6</accession>
<comment type="caution">
    <text evidence="1">The sequence shown here is derived from an EMBL/GenBank/DDBJ whole genome shotgun (WGS) entry which is preliminary data.</text>
</comment>
<gene>
    <name evidence="1" type="ORF">PsYK624_154650</name>
</gene>
<dbReference type="AlphaFoldDB" id="A0A9P3GQB6"/>
<organism evidence="1 2">
    <name type="scientific">Phanerochaete sordida</name>
    <dbReference type="NCBI Taxonomy" id="48140"/>
    <lineage>
        <taxon>Eukaryota</taxon>
        <taxon>Fungi</taxon>
        <taxon>Dikarya</taxon>
        <taxon>Basidiomycota</taxon>
        <taxon>Agaricomycotina</taxon>
        <taxon>Agaricomycetes</taxon>
        <taxon>Polyporales</taxon>
        <taxon>Phanerochaetaceae</taxon>
        <taxon>Phanerochaete</taxon>
    </lineage>
</organism>
<name>A0A9P3GQB6_9APHY</name>
<proteinExistence type="predicted"/>
<dbReference type="Proteomes" id="UP000703269">
    <property type="component" value="Unassembled WGS sequence"/>
</dbReference>
<evidence type="ECO:0000313" key="2">
    <source>
        <dbReference type="Proteomes" id="UP000703269"/>
    </source>
</evidence>
<evidence type="ECO:0000313" key="1">
    <source>
        <dbReference type="EMBL" id="GJE99216.1"/>
    </source>
</evidence>
<sequence>MNIAQVITFSEANETWGNFANLFLQNTPPILVQRFMLNLREFNSAESAEGNSDFEHFSRFSVSFRVPSGFMGNIGQPLDHGQLPELCEDDGDIDNEWVSANMDMYGSERSPSSSTHSGAA</sequence>
<reference evidence="1 2" key="1">
    <citation type="submission" date="2021-08" db="EMBL/GenBank/DDBJ databases">
        <title>Draft Genome Sequence of Phanerochaete sordida strain YK-624.</title>
        <authorList>
            <person name="Mori T."/>
            <person name="Dohra H."/>
            <person name="Suzuki T."/>
            <person name="Kawagishi H."/>
            <person name="Hirai H."/>
        </authorList>
    </citation>
    <scope>NUCLEOTIDE SEQUENCE [LARGE SCALE GENOMIC DNA]</scope>
    <source>
        <strain evidence="1 2">YK-624</strain>
    </source>
</reference>
<protein>
    <submittedName>
        <fullName evidence="1">Uncharacterized protein</fullName>
    </submittedName>
</protein>
<keyword evidence="2" id="KW-1185">Reference proteome</keyword>
<dbReference type="OrthoDB" id="10518932at2759"/>
<dbReference type="EMBL" id="BPQB01000104">
    <property type="protein sequence ID" value="GJE99216.1"/>
    <property type="molecule type" value="Genomic_DNA"/>
</dbReference>